<proteinExistence type="predicted"/>
<dbReference type="EMBL" id="JBHMEY010000054">
    <property type="protein sequence ID" value="MFB9097483.1"/>
    <property type="molecule type" value="Genomic_DNA"/>
</dbReference>
<reference evidence="1 2" key="1">
    <citation type="submission" date="2024-09" db="EMBL/GenBank/DDBJ databases">
        <authorList>
            <person name="Sun Q."/>
            <person name="Mori K."/>
        </authorList>
    </citation>
    <scope>NUCLEOTIDE SEQUENCE [LARGE SCALE GENOMIC DNA]</scope>
    <source>
        <strain evidence="1 2">CECT 7955</strain>
    </source>
</reference>
<evidence type="ECO:0000313" key="1">
    <source>
        <dbReference type="EMBL" id="MFB9097483.1"/>
    </source>
</evidence>
<evidence type="ECO:0000313" key="2">
    <source>
        <dbReference type="Proteomes" id="UP001589607"/>
    </source>
</evidence>
<gene>
    <name evidence="1" type="ORF">ACFFVF_13225</name>
</gene>
<dbReference type="Proteomes" id="UP001589607">
    <property type="component" value="Unassembled WGS sequence"/>
</dbReference>
<organism evidence="1 2">
    <name type="scientific">Flavobacterium jumunjinense</name>
    <dbReference type="NCBI Taxonomy" id="998845"/>
    <lineage>
        <taxon>Bacteria</taxon>
        <taxon>Pseudomonadati</taxon>
        <taxon>Bacteroidota</taxon>
        <taxon>Flavobacteriia</taxon>
        <taxon>Flavobacteriales</taxon>
        <taxon>Flavobacteriaceae</taxon>
        <taxon>Flavobacterium</taxon>
    </lineage>
</organism>
<name>A0ABV5GQ32_9FLAO</name>
<dbReference type="RefSeq" id="WP_236453128.1">
    <property type="nucleotide sequence ID" value="NZ_CBCSGE010000026.1"/>
</dbReference>
<protein>
    <submittedName>
        <fullName evidence="1">Uncharacterized protein</fullName>
    </submittedName>
</protein>
<keyword evidence="2" id="KW-1185">Reference proteome</keyword>
<sequence length="71" mass="7998">MKKVIIKQVVKLFSDEETTGTQEIAIDTNDPDGIWVSVSHCGDGFSMKVENWEKLIDLWNSAKQMLQDGKA</sequence>
<accession>A0ABV5GQ32</accession>
<comment type="caution">
    <text evidence="1">The sequence shown here is derived from an EMBL/GenBank/DDBJ whole genome shotgun (WGS) entry which is preliminary data.</text>
</comment>